<accession>A0A085LT33</accession>
<evidence type="ECO:0000313" key="2">
    <source>
        <dbReference type="Proteomes" id="UP000030764"/>
    </source>
</evidence>
<sequence>MNNVKSHEKSLVAECSILYIFGNEIIRSSEHVHSIAINTLCKYFDCFCSQEHILLFQCKQFR</sequence>
<protein>
    <submittedName>
        <fullName evidence="1">Uncharacterized protein</fullName>
    </submittedName>
</protein>
<gene>
    <name evidence="1" type="ORF">M513_11010</name>
</gene>
<reference evidence="1 2" key="1">
    <citation type="journal article" date="2014" name="Nat. Genet.">
        <title>Genome and transcriptome of the porcine whipworm Trichuris suis.</title>
        <authorList>
            <person name="Jex A.R."/>
            <person name="Nejsum P."/>
            <person name="Schwarz E.M."/>
            <person name="Hu L."/>
            <person name="Young N.D."/>
            <person name="Hall R.S."/>
            <person name="Korhonen P.K."/>
            <person name="Liao S."/>
            <person name="Thamsborg S."/>
            <person name="Xia J."/>
            <person name="Xu P."/>
            <person name="Wang S."/>
            <person name="Scheerlinck J.P."/>
            <person name="Hofmann A."/>
            <person name="Sternberg P.W."/>
            <person name="Wang J."/>
            <person name="Gasser R.B."/>
        </authorList>
    </citation>
    <scope>NUCLEOTIDE SEQUENCE [LARGE SCALE GENOMIC DNA]</scope>
    <source>
        <strain evidence="1">DCEP-RM93M</strain>
    </source>
</reference>
<dbReference type="Proteomes" id="UP000030764">
    <property type="component" value="Unassembled WGS sequence"/>
</dbReference>
<organism evidence="1 2">
    <name type="scientific">Trichuris suis</name>
    <name type="common">pig whipworm</name>
    <dbReference type="NCBI Taxonomy" id="68888"/>
    <lineage>
        <taxon>Eukaryota</taxon>
        <taxon>Metazoa</taxon>
        <taxon>Ecdysozoa</taxon>
        <taxon>Nematoda</taxon>
        <taxon>Enoplea</taxon>
        <taxon>Dorylaimia</taxon>
        <taxon>Trichinellida</taxon>
        <taxon>Trichuridae</taxon>
        <taxon>Trichuris</taxon>
    </lineage>
</organism>
<proteinExistence type="predicted"/>
<name>A0A085LT33_9BILA</name>
<evidence type="ECO:0000313" key="1">
    <source>
        <dbReference type="EMBL" id="KFD48129.1"/>
    </source>
</evidence>
<dbReference type="EMBL" id="KL363303">
    <property type="protein sequence ID" value="KFD48129.1"/>
    <property type="molecule type" value="Genomic_DNA"/>
</dbReference>
<feature type="non-terminal residue" evidence="1">
    <location>
        <position position="62"/>
    </location>
</feature>
<dbReference type="AlphaFoldDB" id="A0A085LT33"/>
<keyword evidence="2" id="KW-1185">Reference proteome</keyword>